<name>A0A803PAH9_CANSA</name>
<dbReference type="EnsemblPlants" id="evm.model.03.802">
    <property type="protein sequence ID" value="cds.evm.model.03.802"/>
    <property type="gene ID" value="evm.TU.03.802"/>
</dbReference>
<dbReference type="PANTHER" id="PTHR47074">
    <property type="entry name" value="BNAC02G40300D PROTEIN"/>
    <property type="match status" value="1"/>
</dbReference>
<dbReference type="PANTHER" id="PTHR47074:SF11">
    <property type="entry name" value="REVERSE TRANSCRIPTASE-LIKE PROTEIN"/>
    <property type="match status" value="1"/>
</dbReference>
<reference evidence="2" key="2">
    <citation type="submission" date="2021-03" db="UniProtKB">
        <authorList>
            <consortium name="EnsemblPlants"/>
        </authorList>
    </citation>
    <scope>IDENTIFICATION</scope>
</reference>
<dbReference type="InterPro" id="IPR002156">
    <property type="entry name" value="RNaseH_domain"/>
</dbReference>
<reference evidence="2" key="1">
    <citation type="submission" date="2018-11" db="EMBL/GenBank/DDBJ databases">
        <authorList>
            <person name="Grassa J C."/>
        </authorList>
    </citation>
    <scope>NUCLEOTIDE SEQUENCE [LARGE SCALE GENOMIC DNA]</scope>
</reference>
<evidence type="ECO:0000313" key="2">
    <source>
        <dbReference type="EnsemblPlants" id="cds.evm.model.03.802"/>
    </source>
</evidence>
<sequence>MVVYSLQCPPCQSSPWGIYPVYDTGSRMRDWVKFIWNLKHKGIGAEEVFLYASVVVDTSWRTRNDKVHNNYTVDVKKCIDYICTSYADLHTTIFPSPSPYLKVSWSPPPQDWIKLNHDVRVGFDSMCLAVVARNHLGRVVWVQTSCVDFSDALCGEEAAYCLAILTAKDIGAKFVIVKSDSRVVINALNGKESH</sequence>
<dbReference type="AlphaFoldDB" id="A0A803PAH9"/>
<dbReference type="Pfam" id="PF13456">
    <property type="entry name" value="RVT_3"/>
    <property type="match status" value="1"/>
</dbReference>
<dbReference type="Proteomes" id="UP000596661">
    <property type="component" value="Chromosome 3"/>
</dbReference>
<dbReference type="GO" id="GO:0003676">
    <property type="term" value="F:nucleic acid binding"/>
    <property type="evidence" value="ECO:0007669"/>
    <property type="project" value="InterPro"/>
</dbReference>
<evidence type="ECO:0000313" key="3">
    <source>
        <dbReference type="Proteomes" id="UP000596661"/>
    </source>
</evidence>
<feature type="domain" description="RNase H type-1" evidence="1">
    <location>
        <begin position="128"/>
        <end position="192"/>
    </location>
</feature>
<dbReference type="Gramene" id="evm.model.03.802">
    <property type="protein sequence ID" value="cds.evm.model.03.802"/>
    <property type="gene ID" value="evm.TU.03.802"/>
</dbReference>
<dbReference type="GO" id="GO:0004523">
    <property type="term" value="F:RNA-DNA hybrid ribonuclease activity"/>
    <property type="evidence" value="ECO:0007669"/>
    <property type="project" value="InterPro"/>
</dbReference>
<dbReference type="InterPro" id="IPR052929">
    <property type="entry name" value="RNase_H-like_EbsB-rel"/>
</dbReference>
<evidence type="ECO:0000259" key="1">
    <source>
        <dbReference type="Pfam" id="PF13456"/>
    </source>
</evidence>
<protein>
    <recommendedName>
        <fullName evidence="1">RNase H type-1 domain-containing protein</fullName>
    </recommendedName>
</protein>
<keyword evidence="3" id="KW-1185">Reference proteome</keyword>
<proteinExistence type="predicted"/>
<accession>A0A803PAH9</accession>
<organism evidence="2 3">
    <name type="scientific">Cannabis sativa</name>
    <name type="common">Hemp</name>
    <name type="synonym">Marijuana</name>
    <dbReference type="NCBI Taxonomy" id="3483"/>
    <lineage>
        <taxon>Eukaryota</taxon>
        <taxon>Viridiplantae</taxon>
        <taxon>Streptophyta</taxon>
        <taxon>Embryophyta</taxon>
        <taxon>Tracheophyta</taxon>
        <taxon>Spermatophyta</taxon>
        <taxon>Magnoliopsida</taxon>
        <taxon>eudicotyledons</taxon>
        <taxon>Gunneridae</taxon>
        <taxon>Pentapetalae</taxon>
        <taxon>rosids</taxon>
        <taxon>fabids</taxon>
        <taxon>Rosales</taxon>
        <taxon>Cannabaceae</taxon>
        <taxon>Cannabis</taxon>
    </lineage>
</organism>
<dbReference type="EMBL" id="UZAU01000267">
    <property type="status" value="NOT_ANNOTATED_CDS"/>
    <property type="molecule type" value="Genomic_DNA"/>
</dbReference>